<feature type="domain" description="HTH arsR-type" evidence="4">
    <location>
        <begin position="26"/>
        <end position="127"/>
    </location>
</feature>
<dbReference type="InterPro" id="IPR036388">
    <property type="entry name" value="WH-like_DNA-bd_sf"/>
</dbReference>
<dbReference type="InterPro" id="IPR001845">
    <property type="entry name" value="HTH_ArsR_DNA-bd_dom"/>
</dbReference>
<dbReference type="KEGG" id="bov:BOV_A0846"/>
<evidence type="ECO:0000313" key="6">
    <source>
        <dbReference type="Proteomes" id="UP000006383"/>
    </source>
</evidence>
<evidence type="ECO:0000256" key="3">
    <source>
        <dbReference type="ARBA" id="ARBA00023163"/>
    </source>
</evidence>
<evidence type="ECO:0000259" key="4">
    <source>
        <dbReference type="PROSITE" id="PS50987"/>
    </source>
</evidence>
<dbReference type="PROSITE" id="PS50987">
    <property type="entry name" value="HTH_ARSR_2"/>
    <property type="match status" value="1"/>
</dbReference>
<evidence type="ECO:0000256" key="1">
    <source>
        <dbReference type="ARBA" id="ARBA00023015"/>
    </source>
</evidence>
<organism evidence="5 6">
    <name type="scientific">Brucella ovis (strain ATCC 25840 / 63/290 / NCTC 10512)</name>
    <dbReference type="NCBI Taxonomy" id="444178"/>
    <lineage>
        <taxon>Bacteria</taxon>
        <taxon>Pseudomonadati</taxon>
        <taxon>Pseudomonadota</taxon>
        <taxon>Alphaproteobacteria</taxon>
        <taxon>Hyphomicrobiales</taxon>
        <taxon>Brucellaceae</taxon>
        <taxon>Brucella/Ochrobactrum group</taxon>
        <taxon>Brucella</taxon>
    </lineage>
</organism>
<dbReference type="GO" id="GO:0003677">
    <property type="term" value="F:DNA binding"/>
    <property type="evidence" value="ECO:0007669"/>
    <property type="project" value="UniProtKB-KW"/>
</dbReference>
<dbReference type="SUPFAM" id="SSF46785">
    <property type="entry name" value="Winged helix' DNA-binding domain"/>
    <property type="match status" value="1"/>
</dbReference>
<keyword evidence="2" id="KW-0238">DNA-binding</keyword>
<dbReference type="InterPro" id="IPR036390">
    <property type="entry name" value="WH_DNA-bd_sf"/>
</dbReference>
<evidence type="ECO:0000256" key="2">
    <source>
        <dbReference type="ARBA" id="ARBA00023125"/>
    </source>
</evidence>
<gene>
    <name evidence="5" type="ordered locus">BOV_A0846</name>
</gene>
<dbReference type="Gene3D" id="1.10.10.10">
    <property type="entry name" value="Winged helix-like DNA-binding domain superfamily/Winged helix DNA-binding domain"/>
    <property type="match status" value="1"/>
</dbReference>
<dbReference type="InterPro" id="IPR011991">
    <property type="entry name" value="ArsR-like_HTH"/>
</dbReference>
<sequence length="127" mass="14037">MKQYLYREMTIRAGGLARNTGEVTAMSDVQPIPLDEILKALANPVRLDILSWLKEPEKHFSGQHMPLEMGVCAGQFERCGLSQSSVSAHLSVLTKAGLIMPHRVGQWTFYKRDEEAIAAAIKALSAL</sequence>
<reference evidence="6" key="1">
    <citation type="journal article" date="2009" name="PLoS ONE">
        <title>Genome degradation in Brucella ovis corresponds with narrowing of its host range and tissue tropism.</title>
        <authorList>
            <person name="Tsolis R.M."/>
            <person name="Seshadri R."/>
            <person name="Santos R.L."/>
            <person name="Sangari F.J."/>
            <person name="Lobo J.M."/>
            <person name="de Jong M.F."/>
            <person name="Ren Q."/>
            <person name="Myers G."/>
            <person name="Brinkac L.M."/>
            <person name="Nelson W.C."/>
            <person name="Deboy R.T."/>
            <person name="Angiuoli S."/>
            <person name="Khouri H."/>
            <person name="Dimitrov G."/>
            <person name="Robinson J.R."/>
            <person name="Mulligan S."/>
            <person name="Walker R.L."/>
            <person name="Elzer P.E."/>
            <person name="Hassan K.A."/>
            <person name="Paulsen I.T."/>
        </authorList>
    </citation>
    <scope>NUCLEOTIDE SEQUENCE [LARGE SCALE GENOMIC DNA]</scope>
    <source>
        <strain evidence="6">ATCC 25840 / 63/290 / NCTC 10512</strain>
    </source>
</reference>
<protein>
    <submittedName>
        <fullName evidence="5">Transcriptional regulator, ArsR family</fullName>
    </submittedName>
</protein>
<dbReference type="GO" id="GO:0003700">
    <property type="term" value="F:DNA-binding transcription factor activity"/>
    <property type="evidence" value="ECO:0007669"/>
    <property type="project" value="InterPro"/>
</dbReference>
<dbReference type="SMART" id="SM00418">
    <property type="entry name" value="HTH_ARSR"/>
    <property type="match status" value="1"/>
</dbReference>
<keyword evidence="1" id="KW-0805">Transcription regulation</keyword>
<dbReference type="InterPro" id="IPR051081">
    <property type="entry name" value="HTH_MetalResp_TranReg"/>
</dbReference>
<dbReference type="PANTHER" id="PTHR33154">
    <property type="entry name" value="TRANSCRIPTIONAL REGULATOR, ARSR FAMILY"/>
    <property type="match status" value="1"/>
</dbReference>
<accession>A0A0H3ATC5</accession>
<dbReference type="PANTHER" id="PTHR33154:SF33">
    <property type="entry name" value="TRANSCRIPTIONAL REPRESSOR SDPR"/>
    <property type="match status" value="1"/>
</dbReference>
<proteinExistence type="predicted"/>
<dbReference type="Proteomes" id="UP000006383">
    <property type="component" value="Chromosome II"/>
</dbReference>
<dbReference type="EMBL" id="CP000709">
    <property type="protein sequence ID" value="ABQ62017.1"/>
    <property type="molecule type" value="Genomic_DNA"/>
</dbReference>
<dbReference type="CDD" id="cd00090">
    <property type="entry name" value="HTH_ARSR"/>
    <property type="match status" value="1"/>
</dbReference>
<keyword evidence="6" id="KW-1185">Reference proteome</keyword>
<name>A0A0H3ATC5_BRUO2</name>
<keyword evidence="3" id="KW-0804">Transcription</keyword>
<dbReference type="HOGENOM" id="CLU_097806_10_0_5"/>
<dbReference type="AlphaFoldDB" id="A0A0H3ATC5"/>
<evidence type="ECO:0000313" key="5">
    <source>
        <dbReference type="EMBL" id="ABQ62017.1"/>
    </source>
</evidence>